<dbReference type="NCBIfam" id="TIGR00229">
    <property type="entry name" value="sensory_box"/>
    <property type="match status" value="1"/>
</dbReference>
<dbReference type="InterPro" id="IPR003594">
    <property type="entry name" value="HATPase_dom"/>
</dbReference>
<dbReference type="CDD" id="cd00130">
    <property type="entry name" value="PAS"/>
    <property type="match status" value="1"/>
</dbReference>
<dbReference type="SMART" id="SM00388">
    <property type="entry name" value="HisKA"/>
    <property type="match status" value="1"/>
</dbReference>
<dbReference type="InterPro" id="IPR036890">
    <property type="entry name" value="HATPase_C_sf"/>
</dbReference>
<evidence type="ECO:0000256" key="1">
    <source>
        <dbReference type="ARBA" id="ARBA00000085"/>
    </source>
</evidence>
<dbReference type="Gene3D" id="3.30.450.20">
    <property type="entry name" value="PAS domain"/>
    <property type="match status" value="2"/>
</dbReference>
<evidence type="ECO:0000256" key="7">
    <source>
        <dbReference type="ARBA" id="ARBA00022840"/>
    </source>
</evidence>
<dbReference type="GO" id="GO:0000155">
    <property type="term" value="F:phosphorelay sensor kinase activity"/>
    <property type="evidence" value="ECO:0007669"/>
    <property type="project" value="InterPro"/>
</dbReference>
<keyword evidence="8" id="KW-0902">Two-component regulatory system</keyword>
<dbReference type="EC" id="2.7.13.3" evidence="2"/>
<keyword evidence="3" id="KW-0597">Phosphoprotein</keyword>
<dbReference type="Gene3D" id="3.30.565.10">
    <property type="entry name" value="Histidine kinase-like ATPase, C-terminal domain"/>
    <property type="match status" value="1"/>
</dbReference>
<reference evidence="10 11" key="1">
    <citation type="submission" date="2020-08" db="EMBL/GenBank/DDBJ databases">
        <title>Genomic Encyclopedia of Type Strains, Phase IV (KMG-V): Genome sequencing to study the core and pangenomes of soil and plant-associated prokaryotes.</title>
        <authorList>
            <person name="Whitman W."/>
        </authorList>
    </citation>
    <scope>NUCLEOTIDE SEQUENCE [LARGE SCALE GENOMIC DNA]</scope>
    <source>
        <strain evidence="10 11">SEMIA 415</strain>
    </source>
</reference>
<dbReference type="AlphaFoldDB" id="A0AAE2ML59"/>
<dbReference type="InterPro" id="IPR005467">
    <property type="entry name" value="His_kinase_dom"/>
</dbReference>
<organism evidence="10 11">
    <name type="scientific">Rhizobium leguminosarum</name>
    <dbReference type="NCBI Taxonomy" id="384"/>
    <lineage>
        <taxon>Bacteria</taxon>
        <taxon>Pseudomonadati</taxon>
        <taxon>Pseudomonadota</taxon>
        <taxon>Alphaproteobacteria</taxon>
        <taxon>Hyphomicrobiales</taxon>
        <taxon>Rhizobiaceae</taxon>
        <taxon>Rhizobium/Agrobacterium group</taxon>
        <taxon>Rhizobium</taxon>
    </lineage>
</organism>
<keyword evidence="4" id="KW-0808">Transferase</keyword>
<dbReference type="GO" id="GO:0005524">
    <property type="term" value="F:ATP binding"/>
    <property type="evidence" value="ECO:0007669"/>
    <property type="project" value="UniProtKB-KW"/>
</dbReference>
<gene>
    <name evidence="10" type="ORF">GGE16_003570</name>
</gene>
<dbReference type="PANTHER" id="PTHR43065:SF10">
    <property type="entry name" value="PEROXIDE STRESS-ACTIVATED HISTIDINE KINASE MAK3"/>
    <property type="match status" value="1"/>
</dbReference>
<dbReference type="CDD" id="cd00082">
    <property type="entry name" value="HisKA"/>
    <property type="match status" value="1"/>
</dbReference>
<sequence>MMNHHDPAISDRVPALISFFDTNFVCRYANGFHRAWYGREPASQIGRSVEELFGPDVAAKRMEHWSRLAAGEQVTFLADIRHSDGTLHSASVRYVPHLQGGKMKGFYAFVFDMDDQQYMFESMFGASAVGYWELDFRGVKKALEAIAASGWHDPIQHLYDNPRFMRQVVDNIPVLNMNKKARQLFGVAEEDMPGLSLGRFVPPGTEKVVAANIVAYLKGESNFENETVLCTLDGDPVEVLISASFPRKDGFCNTLTLGTVDISYRNAQDRRLSQLEAELAHSSRVSTLGQLTASIAHEVNQPLGAVMTNGNAALRWLNRDVPDLEEAQAALRRLISEAERAAEIIQRTRSLAKKGEPNRIECCLGQLLADVEKLVHRETTSMGCELRVEELPCEVRLTADPIQIQQVLINLIVNAAQAMREQPGRRLIRLSASTHGEIVKLQVRDNGPGFGPSSSDFLFDPFYTTKGDGMGIGLSVARTIVEAHGGSISASLGGTRGSVFEFTLPCMIVI</sequence>
<dbReference type="Pfam" id="PF02518">
    <property type="entry name" value="HATPase_c"/>
    <property type="match status" value="1"/>
</dbReference>
<evidence type="ECO:0000313" key="10">
    <source>
        <dbReference type="EMBL" id="MBB4291511.1"/>
    </source>
</evidence>
<comment type="catalytic activity">
    <reaction evidence="1">
        <text>ATP + protein L-histidine = ADP + protein N-phospho-L-histidine.</text>
        <dbReference type="EC" id="2.7.13.3"/>
    </reaction>
</comment>
<evidence type="ECO:0000256" key="4">
    <source>
        <dbReference type="ARBA" id="ARBA00022679"/>
    </source>
</evidence>
<keyword evidence="6" id="KW-0418">Kinase</keyword>
<dbReference type="PANTHER" id="PTHR43065">
    <property type="entry name" value="SENSOR HISTIDINE KINASE"/>
    <property type="match status" value="1"/>
</dbReference>
<dbReference type="InterPro" id="IPR035965">
    <property type="entry name" value="PAS-like_dom_sf"/>
</dbReference>
<dbReference type="Pfam" id="PF00512">
    <property type="entry name" value="HisKA"/>
    <property type="match status" value="1"/>
</dbReference>
<keyword evidence="5" id="KW-0547">Nucleotide-binding</keyword>
<dbReference type="SUPFAM" id="SSF55785">
    <property type="entry name" value="PYP-like sensor domain (PAS domain)"/>
    <property type="match status" value="2"/>
</dbReference>
<keyword evidence="7" id="KW-0067">ATP-binding</keyword>
<protein>
    <recommendedName>
        <fullName evidence="2">histidine kinase</fullName>
        <ecNumber evidence="2">2.7.13.3</ecNumber>
    </recommendedName>
</protein>
<dbReference type="EMBL" id="JACIGO010000003">
    <property type="protein sequence ID" value="MBB4291511.1"/>
    <property type="molecule type" value="Genomic_DNA"/>
</dbReference>
<dbReference type="Proteomes" id="UP000538507">
    <property type="component" value="Unassembled WGS sequence"/>
</dbReference>
<proteinExistence type="predicted"/>
<dbReference type="Pfam" id="PF08448">
    <property type="entry name" value="PAS_4"/>
    <property type="match status" value="1"/>
</dbReference>
<dbReference type="Pfam" id="PF13426">
    <property type="entry name" value="PAS_9"/>
    <property type="match status" value="1"/>
</dbReference>
<evidence type="ECO:0000256" key="2">
    <source>
        <dbReference type="ARBA" id="ARBA00012438"/>
    </source>
</evidence>
<evidence type="ECO:0000256" key="6">
    <source>
        <dbReference type="ARBA" id="ARBA00022777"/>
    </source>
</evidence>
<evidence type="ECO:0000256" key="3">
    <source>
        <dbReference type="ARBA" id="ARBA00022553"/>
    </source>
</evidence>
<comment type="caution">
    <text evidence="10">The sequence shown here is derived from an EMBL/GenBank/DDBJ whole genome shotgun (WGS) entry which is preliminary data.</text>
</comment>
<dbReference type="SUPFAM" id="SSF55874">
    <property type="entry name" value="ATPase domain of HSP90 chaperone/DNA topoisomerase II/histidine kinase"/>
    <property type="match status" value="1"/>
</dbReference>
<dbReference type="SUPFAM" id="SSF47384">
    <property type="entry name" value="Homodimeric domain of signal transducing histidine kinase"/>
    <property type="match status" value="1"/>
</dbReference>
<name>A0AAE2ML59_RHILE</name>
<evidence type="ECO:0000259" key="9">
    <source>
        <dbReference type="PROSITE" id="PS50109"/>
    </source>
</evidence>
<dbReference type="InterPro" id="IPR000014">
    <property type="entry name" value="PAS"/>
</dbReference>
<dbReference type="PRINTS" id="PR00344">
    <property type="entry name" value="BCTRLSENSOR"/>
</dbReference>
<feature type="domain" description="Histidine kinase" evidence="9">
    <location>
        <begin position="294"/>
        <end position="508"/>
    </location>
</feature>
<dbReference type="InterPro" id="IPR003661">
    <property type="entry name" value="HisK_dim/P_dom"/>
</dbReference>
<dbReference type="InterPro" id="IPR036097">
    <property type="entry name" value="HisK_dim/P_sf"/>
</dbReference>
<dbReference type="SMART" id="SM00387">
    <property type="entry name" value="HATPase_c"/>
    <property type="match status" value="1"/>
</dbReference>
<evidence type="ECO:0000256" key="5">
    <source>
        <dbReference type="ARBA" id="ARBA00022741"/>
    </source>
</evidence>
<dbReference type="Gene3D" id="1.10.287.130">
    <property type="match status" value="1"/>
</dbReference>
<accession>A0AAE2ML59</accession>
<evidence type="ECO:0000313" key="11">
    <source>
        <dbReference type="Proteomes" id="UP000538507"/>
    </source>
</evidence>
<dbReference type="InterPro" id="IPR013656">
    <property type="entry name" value="PAS_4"/>
</dbReference>
<dbReference type="InterPro" id="IPR004358">
    <property type="entry name" value="Sig_transdc_His_kin-like_C"/>
</dbReference>
<dbReference type="RefSeq" id="WP_183610651.1">
    <property type="nucleotide sequence ID" value="NZ_JACHAZ010000001.1"/>
</dbReference>
<evidence type="ECO:0000256" key="8">
    <source>
        <dbReference type="ARBA" id="ARBA00023012"/>
    </source>
</evidence>
<dbReference type="PROSITE" id="PS50109">
    <property type="entry name" value="HIS_KIN"/>
    <property type="match status" value="1"/>
</dbReference>